<sequence>MSHRCYSRERSNSLGDTTEPTNQIRLHEPRPSEQVAHACEYLYDANRRDSTIVSPATRGFHIPALATTAALVNPVLKSNKKKPHSGHLPLVKLLVYGYHGDCYSAADIKVFTAVCLKCVNGLCAGNIRIYSGRGPKGEEFDWFFDPDGITPGGLLILCITGHGKPTEEGVELRTDRAGPMLMDTFSDCANTTTSTAGLMLGLASSCTSSAQASNRSVPSGELAKALSTLLEETLIKAEARGQGVCGSGMSV</sequence>
<proteinExistence type="predicted"/>
<reference evidence="2" key="1">
    <citation type="submission" date="2021-01" db="EMBL/GenBank/DDBJ databases">
        <authorList>
            <person name="Kaushik A."/>
        </authorList>
    </citation>
    <scope>NUCLEOTIDE SEQUENCE</scope>
    <source>
        <strain evidence="2">AG5</strain>
    </source>
</reference>
<feature type="region of interest" description="Disordered" evidence="1">
    <location>
        <begin position="1"/>
        <end position="29"/>
    </location>
</feature>
<feature type="compositionally biased region" description="Polar residues" evidence="1">
    <location>
        <begin position="12"/>
        <end position="24"/>
    </location>
</feature>
<evidence type="ECO:0000256" key="1">
    <source>
        <dbReference type="SAM" id="MobiDB-lite"/>
    </source>
</evidence>
<dbReference type="EMBL" id="CAJNJQ010001471">
    <property type="protein sequence ID" value="CAE7139815.1"/>
    <property type="molecule type" value="Genomic_DNA"/>
</dbReference>
<gene>
    <name evidence="2" type="ORF">RDB_LOCUS73218</name>
</gene>
<organism evidence="2 3">
    <name type="scientific">Rhizoctonia solani</name>
    <dbReference type="NCBI Taxonomy" id="456999"/>
    <lineage>
        <taxon>Eukaryota</taxon>
        <taxon>Fungi</taxon>
        <taxon>Dikarya</taxon>
        <taxon>Basidiomycota</taxon>
        <taxon>Agaricomycotina</taxon>
        <taxon>Agaricomycetes</taxon>
        <taxon>Cantharellales</taxon>
        <taxon>Ceratobasidiaceae</taxon>
        <taxon>Rhizoctonia</taxon>
    </lineage>
</organism>
<protein>
    <submittedName>
        <fullName evidence="2">Uncharacterized protein</fullName>
    </submittedName>
</protein>
<dbReference type="AlphaFoldDB" id="A0A8H3DZN7"/>
<dbReference type="Proteomes" id="UP000663827">
    <property type="component" value="Unassembled WGS sequence"/>
</dbReference>
<evidence type="ECO:0000313" key="2">
    <source>
        <dbReference type="EMBL" id="CAE7139815.1"/>
    </source>
</evidence>
<evidence type="ECO:0000313" key="3">
    <source>
        <dbReference type="Proteomes" id="UP000663827"/>
    </source>
</evidence>
<accession>A0A8H3DZN7</accession>
<comment type="caution">
    <text evidence="2">The sequence shown here is derived from an EMBL/GenBank/DDBJ whole genome shotgun (WGS) entry which is preliminary data.</text>
</comment>
<name>A0A8H3DZN7_9AGAM</name>
<feature type="compositionally biased region" description="Basic and acidic residues" evidence="1">
    <location>
        <begin position="1"/>
        <end position="11"/>
    </location>
</feature>